<dbReference type="GO" id="GO:0016787">
    <property type="term" value="F:hydrolase activity"/>
    <property type="evidence" value="ECO:0007669"/>
    <property type="project" value="UniProtKB-KW"/>
</dbReference>
<reference evidence="5 6" key="1">
    <citation type="submission" date="2022-10" db="EMBL/GenBank/DDBJ databases">
        <title>Draft genome assembly of moderately radiation resistant bacterium Metabacillus halosaccharovorans.</title>
        <authorList>
            <person name="Pal S."/>
            <person name="Gopinathan A."/>
        </authorList>
    </citation>
    <scope>NUCLEOTIDE SEQUENCE [LARGE SCALE GENOMIC DNA]</scope>
    <source>
        <strain evidence="5 6">VITHBRA001</strain>
    </source>
</reference>
<dbReference type="EMBL" id="JAOYEY010000038">
    <property type="protein sequence ID" value="MCV9886431.1"/>
    <property type="molecule type" value="Genomic_DNA"/>
</dbReference>
<evidence type="ECO:0000256" key="4">
    <source>
        <dbReference type="ARBA" id="ARBA00022842"/>
    </source>
</evidence>
<accession>A0ABT3DIU1</accession>
<sequence length="233" mass="27017">MHSFTSADAVFFDLDDTLYDQLLPFEKALINQQIELENSQIVPFYKQVRHYSDVLWKLHVKGSLNLEELRIERLTSACKDFGILLSKEKAIAIQERYEYEQKIITPFSEIPSLLKSLQEKGKVVGIITNGPVAHQMKKLIALGIDRIIPEERIFISDGIGIAKPDKRVFEYVQTKLNLTQSKCLYIGDTWENDIVPPIEAGWKCIWFNHRKRKPQTHHLPNETVTEIDELQLK</sequence>
<dbReference type="SUPFAM" id="SSF56784">
    <property type="entry name" value="HAD-like"/>
    <property type="match status" value="1"/>
</dbReference>
<dbReference type="InterPro" id="IPR036412">
    <property type="entry name" value="HAD-like_sf"/>
</dbReference>
<dbReference type="InterPro" id="IPR023198">
    <property type="entry name" value="PGP-like_dom2"/>
</dbReference>
<evidence type="ECO:0000256" key="2">
    <source>
        <dbReference type="ARBA" id="ARBA00022723"/>
    </source>
</evidence>
<dbReference type="InterPro" id="IPR023214">
    <property type="entry name" value="HAD_sf"/>
</dbReference>
<comment type="cofactor">
    <cofactor evidence="1">
        <name>Mg(2+)</name>
        <dbReference type="ChEBI" id="CHEBI:18420"/>
    </cofactor>
</comment>
<dbReference type="Gene3D" id="1.10.150.240">
    <property type="entry name" value="Putative phosphatase, domain 2"/>
    <property type="match status" value="1"/>
</dbReference>
<evidence type="ECO:0000256" key="3">
    <source>
        <dbReference type="ARBA" id="ARBA00022801"/>
    </source>
</evidence>
<evidence type="ECO:0000313" key="6">
    <source>
        <dbReference type="Proteomes" id="UP001526147"/>
    </source>
</evidence>
<gene>
    <name evidence="5" type="ORF">OIH86_12355</name>
</gene>
<dbReference type="InterPro" id="IPR006439">
    <property type="entry name" value="HAD-SF_hydro_IA"/>
</dbReference>
<keyword evidence="6" id="KW-1185">Reference proteome</keyword>
<dbReference type="PANTHER" id="PTHR46470">
    <property type="entry name" value="N-ACYLNEURAMINATE-9-PHOSPHATASE"/>
    <property type="match status" value="1"/>
</dbReference>
<dbReference type="Pfam" id="PF00702">
    <property type="entry name" value="Hydrolase"/>
    <property type="match status" value="1"/>
</dbReference>
<dbReference type="InterPro" id="IPR051400">
    <property type="entry name" value="HAD-like_hydrolase"/>
</dbReference>
<dbReference type="SFLD" id="SFLDG01129">
    <property type="entry name" value="C1.5:_HAD__Beta-PGM__Phosphata"/>
    <property type="match status" value="1"/>
</dbReference>
<proteinExistence type="predicted"/>
<name>A0ABT3DIU1_9BACI</name>
<evidence type="ECO:0000313" key="5">
    <source>
        <dbReference type="EMBL" id="MCV9886431.1"/>
    </source>
</evidence>
<dbReference type="NCBIfam" id="TIGR01549">
    <property type="entry name" value="HAD-SF-IA-v1"/>
    <property type="match status" value="1"/>
</dbReference>
<dbReference type="Gene3D" id="3.40.50.1000">
    <property type="entry name" value="HAD superfamily/HAD-like"/>
    <property type="match status" value="1"/>
</dbReference>
<organism evidence="5 6">
    <name type="scientific">Metabacillus halosaccharovorans</name>
    <dbReference type="NCBI Taxonomy" id="930124"/>
    <lineage>
        <taxon>Bacteria</taxon>
        <taxon>Bacillati</taxon>
        <taxon>Bacillota</taxon>
        <taxon>Bacilli</taxon>
        <taxon>Bacillales</taxon>
        <taxon>Bacillaceae</taxon>
        <taxon>Metabacillus</taxon>
    </lineage>
</organism>
<comment type="caution">
    <text evidence="5">The sequence shown here is derived from an EMBL/GenBank/DDBJ whole genome shotgun (WGS) entry which is preliminary data.</text>
</comment>
<evidence type="ECO:0000256" key="1">
    <source>
        <dbReference type="ARBA" id="ARBA00001946"/>
    </source>
</evidence>
<keyword evidence="3 5" id="KW-0378">Hydrolase</keyword>
<dbReference type="SFLD" id="SFLDS00003">
    <property type="entry name" value="Haloacid_Dehalogenase"/>
    <property type="match status" value="1"/>
</dbReference>
<keyword evidence="2" id="KW-0479">Metal-binding</keyword>
<keyword evidence="4" id="KW-0460">Magnesium</keyword>
<dbReference type="PANTHER" id="PTHR46470:SF2">
    <property type="entry name" value="GLYCERALDEHYDE 3-PHOSPHATE PHOSPHATASE"/>
    <property type="match status" value="1"/>
</dbReference>
<protein>
    <submittedName>
        <fullName evidence="5">HAD family hydrolase</fullName>
    </submittedName>
</protein>
<dbReference type="RefSeq" id="WP_264143040.1">
    <property type="nucleotide sequence ID" value="NZ_JAOYEY010000038.1"/>
</dbReference>
<dbReference type="Proteomes" id="UP001526147">
    <property type="component" value="Unassembled WGS sequence"/>
</dbReference>